<accession>A0AAW2ICE4</accession>
<proteinExistence type="predicted"/>
<name>A0AAW2ICE4_9NEOP</name>
<feature type="region of interest" description="Disordered" evidence="1">
    <location>
        <begin position="1"/>
        <end position="31"/>
    </location>
</feature>
<feature type="region of interest" description="Disordered" evidence="1">
    <location>
        <begin position="54"/>
        <end position="84"/>
    </location>
</feature>
<dbReference type="EMBL" id="JARGDH010000001">
    <property type="protein sequence ID" value="KAL0280047.1"/>
    <property type="molecule type" value="Genomic_DNA"/>
</dbReference>
<protein>
    <submittedName>
        <fullName evidence="2">Uncharacterized protein</fullName>
    </submittedName>
</protein>
<dbReference type="AlphaFoldDB" id="A0AAW2ICE4"/>
<evidence type="ECO:0000313" key="2">
    <source>
        <dbReference type="EMBL" id="KAL0280047.1"/>
    </source>
</evidence>
<organism evidence="2">
    <name type="scientific">Menopon gallinae</name>
    <name type="common">poultry shaft louse</name>
    <dbReference type="NCBI Taxonomy" id="328185"/>
    <lineage>
        <taxon>Eukaryota</taxon>
        <taxon>Metazoa</taxon>
        <taxon>Ecdysozoa</taxon>
        <taxon>Arthropoda</taxon>
        <taxon>Hexapoda</taxon>
        <taxon>Insecta</taxon>
        <taxon>Pterygota</taxon>
        <taxon>Neoptera</taxon>
        <taxon>Paraneoptera</taxon>
        <taxon>Psocodea</taxon>
        <taxon>Troctomorpha</taxon>
        <taxon>Phthiraptera</taxon>
        <taxon>Amblycera</taxon>
        <taxon>Menoponidae</taxon>
        <taxon>Menopon</taxon>
    </lineage>
</organism>
<comment type="caution">
    <text evidence="2">The sequence shown here is derived from an EMBL/GenBank/DDBJ whole genome shotgun (WGS) entry which is preliminary data.</text>
</comment>
<gene>
    <name evidence="2" type="ORF">PYX00_001460</name>
</gene>
<reference evidence="2" key="1">
    <citation type="journal article" date="2024" name="Gigascience">
        <title>Chromosome-level genome of the poultry shaft louse Menopon gallinae provides insight into the host-switching and adaptive evolution of parasitic lice.</title>
        <authorList>
            <person name="Xu Y."/>
            <person name="Ma L."/>
            <person name="Liu S."/>
            <person name="Liang Y."/>
            <person name="Liu Q."/>
            <person name="He Z."/>
            <person name="Tian L."/>
            <person name="Duan Y."/>
            <person name="Cai W."/>
            <person name="Li H."/>
            <person name="Song F."/>
        </authorList>
    </citation>
    <scope>NUCLEOTIDE SEQUENCE</scope>
    <source>
        <strain evidence="2">Cailab_2023a</strain>
    </source>
</reference>
<feature type="compositionally biased region" description="Basic and acidic residues" evidence="1">
    <location>
        <begin position="10"/>
        <end position="31"/>
    </location>
</feature>
<sequence length="233" mass="26556">MRRNKITPSCRDREESRSWDSCSKKAEENPSKLKKVGDYLKKCKAAAMQSIKTDRKARSHSVSRLVGSIGRRRMPRSRSADFSTNNVRLSQLDRPRGAFGNADFDLAKRGNRFSNSFQTIFERGELSRPGSGEDLHRGTLLSKSTQTVDGSGLELSVDVDHSLMKWDLTNIVEVLFQPLYENFRGSRSVLMRQARDLLLCTYAGNVSQFNEEFCIPAGRLIRRLKHHVKNVFE</sequence>
<evidence type="ECO:0000256" key="1">
    <source>
        <dbReference type="SAM" id="MobiDB-lite"/>
    </source>
</evidence>